<dbReference type="InParanoid" id="A0A0D0ALJ8"/>
<reference evidence="1 2" key="1">
    <citation type="submission" date="2014-04" db="EMBL/GenBank/DDBJ databases">
        <authorList>
            <consortium name="DOE Joint Genome Institute"/>
            <person name="Kuo A."/>
            <person name="Ruytinx J."/>
            <person name="Rineau F."/>
            <person name="Colpaert J."/>
            <person name="Kohler A."/>
            <person name="Nagy L.G."/>
            <person name="Floudas D."/>
            <person name="Copeland A."/>
            <person name="Barry K.W."/>
            <person name="Cichocki N."/>
            <person name="Veneault-Fourrey C."/>
            <person name="LaButti K."/>
            <person name="Lindquist E.A."/>
            <person name="Lipzen A."/>
            <person name="Lundell T."/>
            <person name="Morin E."/>
            <person name="Murat C."/>
            <person name="Sun H."/>
            <person name="Tunlid A."/>
            <person name="Henrissat B."/>
            <person name="Grigoriev I.V."/>
            <person name="Hibbett D.S."/>
            <person name="Martin F."/>
            <person name="Nordberg H.P."/>
            <person name="Cantor M.N."/>
            <person name="Hua S.X."/>
        </authorList>
    </citation>
    <scope>NUCLEOTIDE SEQUENCE [LARGE SCALE GENOMIC DNA]</scope>
    <source>
        <strain evidence="1 2">UH-Slu-Lm8-n1</strain>
    </source>
</reference>
<evidence type="ECO:0000313" key="1">
    <source>
        <dbReference type="EMBL" id="KIK42756.1"/>
    </source>
</evidence>
<proteinExistence type="predicted"/>
<dbReference type="HOGENOM" id="CLU_2723919_0_0_1"/>
<gene>
    <name evidence="1" type="ORF">CY34DRAFT_804582</name>
</gene>
<accession>A0A0D0ALJ8</accession>
<evidence type="ECO:0000313" key="2">
    <source>
        <dbReference type="Proteomes" id="UP000054485"/>
    </source>
</evidence>
<keyword evidence="2" id="KW-1185">Reference proteome</keyword>
<sequence>MAHNLESVMASASNNHLSKELLMLLKEFIPQASLGWPQLISMMVPEACRRGARAHRLAWIDETHRCITDTSE</sequence>
<name>A0A0D0ALJ8_9AGAM</name>
<reference evidence="2" key="2">
    <citation type="submission" date="2015-01" db="EMBL/GenBank/DDBJ databases">
        <title>Evolutionary Origins and Diversification of the Mycorrhizal Mutualists.</title>
        <authorList>
            <consortium name="DOE Joint Genome Institute"/>
            <consortium name="Mycorrhizal Genomics Consortium"/>
            <person name="Kohler A."/>
            <person name="Kuo A."/>
            <person name="Nagy L.G."/>
            <person name="Floudas D."/>
            <person name="Copeland A."/>
            <person name="Barry K.W."/>
            <person name="Cichocki N."/>
            <person name="Veneault-Fourrey C."/>
            <person name="LaButti K."/>
            <person name="Lindquist E.A."/>
            <person name="Lipzen A."/>
            <person name="Lundell T."/>
            <person name="Morin E."/>
            <person name="Murat C."/>
            <person name="Riley R."/>
            <person name="Ohm R."/>
            <person name="Sun H."/>
            <person name="Tunlid A."/>
            <person name="Henrissat B."/>
            <person name="Grigoriev I.V."/>
            <person name="Hibbett D.S."/>
            <person name="Martin F."/>
        </authorList>
    </citation>
    <scope>NUCLEOTIDE SEQUENCE [LARGE SCALE GENOMIC DNA]</scope>
    <source>
        <strain evidence="2">UH-Slu-Lm8-n1</strain>
    </source>
</reference>
<organism evidence="1 2">
    <name type="scientific">Suillus luteus UH-Slu-Lm8-n1</name>
    <dbReference type="NCBI Taxonomy" id="930992"/>
    <lineage>
        <taxon>Eukaryota</taxon>
        <taxon>Fungi</taxon>
        <taxon>Dikarya</taxon>
        <taxon>Basidiomycota</taxon>
        <taxon>Agaricomycotina</taxon>
        <taxon>Agaricomycetes</taxon>
        <taxon>Agaricomycetidae</taxon>
        <taxon>Boletales</taxon>
        <taxon>Suillineae</taxon>
        <taxon>Suillaceae</taxon>
        <taxon>Suillus</taxon>
    </lineage>
</organism>
<protein>
    <submittedName>
        <fullName evidence="1">Uncharacterized protein</fullName>
    </submittedName>
</protein>
<dbReference type="Proteomes" id="UP000054485">
    <property type="component" value="Unassembled WGS sequence"/>
</dbReference>
<dbReference type="EMBL" id="KN835230">
    <property type="protein sequence ID" value="KIK42756.1"/>
    <property type="molecule type" value="Genomic_DNA"/>
</dbReference>
<dbReference type="AlphaFoldDB" id="A0A0D0ALJ8"/>